<organism evidence="1 2">
    <name type="scientific">Helianthus annuus</name>
    <name type="common">Common sunflower</name>
    <dbReference type="NCBI Taxonomy" id="4232"/>
    <lineage>
        <taxon>Eukaryota</taxon>
        <taxon>Viridiplantae</taxon>
        <taxon>Streptophyta</taxon>
        <taxon>Embryophyta</taxon>
        <taxon>Tracheophyta</taxon>
        <taxon>Spermatophyta</taxon>
        <taxon>Magnoliopsida</taxon>
        <taxon>eudicotyledons</taxon>
        <taxon>Gunneridae</taxon>
        <taxon>Pentapetalae</taxon>
        <taxon>asterids</taxon>
        <taxon>campanulids</taxon>
        <taxon>Asterales</taxon>
        <taxon>Asteraceae</taxon>
        <taxon>Asteroideae</taxon>
        <taxon>Heliantheae alliance</taxon>
        <taxon>Heliantheae</taxon>
        <taxon>Helianthus</taxon>
    </lineage>
</organism>
<protein>
    <submittedName>
        <fullName evidence="1">Uncharacterized protein</fullName>
    </submittedName>
</protein>
<accession>A0A9K3EAD4</accession>
<comment type="caution">
    <text evidence="1">The sequence shown here is derived from an EMBL/GenBank/DDBJ whole genome shotgun (WGS) entry which is preliminary data.</text>
</comment>
<reference evidence="1" key="1">
    <citation type="journal article" date="2017" name="Nature">
        <title>The sunflower genome provides insights into oil metabolism, flowering and Asterid evolution.</title>
        <authorList>
            <person name="Badouin H."/>
            <person name="Gouzy J."/>
            <person name="Grassa C.J."/>
            <person name="Murat F."/>
            <person name="Staton S.E."/>
            <person name="Cottret L."/>
            <person name="Lelandais-Briere C."/>
            <person name="Owens G.L."/>
            <person name="Carrere S."/>
            <person name="Mayjonade B."/>
            <person name="Legrand L."/>
            <person name="Gill N."/>
            <person name="Kane N.C."/>
            <person name="Bowers J.E."/>
            <person name="Hubner S."/>
            <person name="Bellec A."/>
            <person name="Berard A."/>
            <person name="Berges H."/>
            <person name="Blanchet N."/>
            <person name="Boniface M.C."/>
            <person name="Brunel D."/>
            <person name="Catrice O."/>
            <person name="Chaidir N."/>
            <person name="Claudel C."/>
            <person name="Donnadieu C."/>
            <person name="Faraut T."/>
            <person name="Fievet G."/>
            <person name="Helmstetter N."/>
            <person name="King M."/>
            <person name="Knapp S.J."/>
            <person name="Lai Z."/>
            <person name="Le Paslier M.C."/>
            <person name="Lippi Y."/>
            <person name="Lorenzon L."/>
            <person name="Mandel J.R."/>
            <person name="Marage G."/>
            <person name="Marchand G."/>
            <person name="Marquand E."/>
            <person name="Bret-Mestries E."/>
            <person name="Morien E."/>
            <person name="Nambeesan S."/>
            <person name="Nguyen T."/>
            <person name="Pegot-Espagnet P."/>
            <person name="Pouilly N."/>
            <person name="Raftis F."/>
            <person name="Sallet E."/>
            <person name="Schiex T."/>
            <person name="Thomas J."/>
            <person name="Vandecasteele C."/>
            <person name="Vares D."/>
            <person name="Vear F."/>
            <person name="Vautrin S."/>
            <person name="Crespi M."/>
            <person name="Mangin B."/>
            <person name="Burke J.M."/>
            <person name="Salse J."/>
            <person name="Munos S."/>
            <person name="Vincourt P."/>
            <person name="Rieseberg L.H."/>
            <person name="Langlade N.B."/>
        </authorList>
    </citation>
    <scope>NUCLEOTIDE SEQUENCE</scope>
    <source>
        <tissue evidence="1">Leaves</tissue>
    </source>
</reference>
<gene>
    <name evidence="1" type="ORF">HanXRQr2_Chr14g0645961</name>
</gene>
<keyword evidence="2" id="KW-1185">Reference proteome</keyword>
<name>A0A9K3EAD4_HELAN</name>
<dbReference type="EMBL" id="MNCJ02000329">
    <property type="protein sequence ID" value="KAF5769238.1"/>
    <property type="molecule type" value="Genomic_DNA"/>
</dbReference>
<dbReference type="Proteomes" id="UP000215914">
    <property type="component" value="Unassembled WGS sequence"/>
</dbReference>
<evidence type="ECO:0000313" key="1">
    <source>
        <dbReference type="EMBL" id="KAF5769238.1"/>
    </source>
</evidence>
<dbReference type="Gramene" id="mRNA:HanXRQr2_Chr14g0645961">
    <property type="protein sequence ID" value="mRNA:HanXRQr2_Chr14g0645961"/>
    <property type="gene ID" value="HanXRQr2_Chr14g0645961"/>
</dbReference>
<reference evidence="1" key="2">
    <citation type="submission" date="2020-06" db="EMBL/GenBank/DDBJ databases">
        <title>Helianthus annuus Genome sequencing and assembly Release 2.</title>
        <authorList>
            <person name="Gouzy J."/>
            <person name="Langlade N."/>
            <person name="Munos S."/>
        </authorList>
    </citation>
    <scope>NUCLEOTIDE SEQUENCE</scope>
    <source>
        <tissue evidence="1">Leaves</tissue>
    </source>
</reference>
<evidence type="ECO:0000313" key="2">
    <source>
        <dbReference type="Proteomes" id="UP000215914"/>
    </source>
</evidence>
<proteinExistence type="predicted"/>
<dbReference type="AlphaFoldDB" id="A0A9K3EAD4"/>
<sequence length="48" mass="5413">MFSSCQLRINTLVRTLGFPILLVRYLQEIANATNVDEDDAKKRSSVDA</sequence>